<evidence type="ECO:0000313" key="12">
    <source>
        <dbReference type="EMBL" id="MCT8972959.1"/>
    </source>
</evidence>
<accession>A0AAW5R1E8</accession>
<keyword evidence="10 12" id="KW-0449">Lipoprotein</keyword>
<dbReference type="InterPro" id="IPR031381">
    <property type="entry name" value="YtcA"/>
</dbReference>
<dbReference type="Proteomes" id="UP001320898">
    <property type="component" value="Unassembled WGS sequence"/>
</dbReference>
<comment type="subcellular location">
    <subcellularLocation>
        <location evidence="1">Membrane</location>
        <topology evidence="1">Multi-pass membrane protein</topology>
    </subcellularLocation>
</comment>
<dbReference type="RefSeq" id="WP_261616544.1">
    <property type="nucleotide sequence ID" value="NZ_JALIDZ010000006.1"/>
</dbReference>
<evidence type="ECO:0000256" key="6">
    <source>
        <dbReference type="ARBA" id="ARBA00022729"/>
    </source>
</evidence>
<evidence type="ECO:0000256" key="11">
    <source>
        <dbReference type="SAM" id="Phobius"/>
    </source>
</evidence>
<comment type="caution">
    <text evidence="12">The sequence shown here is derived from an EMBL/GenBank/DDBJ whole genome shotgun (WGS) entry which is preliminary data.</text>
</comment>
<evidence type="ECO:0000256" key="8">
    <source>
        <dbReference type="ARBA" id="ARBA00023136"/>
    </source>
</evidence>
<evidence type="ECO:0000256" key="5">
    <source>
        <dbReference type="ARBA" id="ARBA00022692"/>
    </source>
</evidence>
<evidence type="ECO:0000256" key="1">
    <source>
        <dbReference type="ARBA" id="ARBA00004141"/>
    </source>
</evidence>
<evidence type="ECO:0000256" key="2">
    <source>
        <dbReference type="ARBA" id="ARBA00008208"/>
    </source>
</evidence>
<dbReference type="AlphaFoldDB" id="A0AAW5R1E8"/>
<keyword evidence="6" id="KW-0732">Signal</keyword>
<dbReference type="Pfam" id="PF17090">
    <property type="entry name" value="Ytca"/>
    <property type="match status" value="1"/>
</dbReference>
<sequence length="97" mass="10443">MRPAPGFSIRTMWVAPVVGGLLLAPDRAVGAAPSIPMFGSFFPAWLLCVIGGVLLTVLLRAVFVLIGLDDILKWRVPVYMTMAVGLNFVLSLVVFGR</sequence>
<evidence type="ECO:0000256" key="3">
    <source>
        <dbReference type="ARBA" id="ARBA00021237"/>
    </source>
</evidence>
<dbReference type="EMBL" id="JALIDZ010000006">
    <property type="protein sequence ID" value="MCT8972959.1"/>
    <property type="molecule type" value="Genomic_DNA"/>
</dbReference>
<keyword evidence="5 11" id="KW-0812">Transmembrane</keyword>
<gene>
    <name evidence="12" type="ORF">MUB46_13925</name>
</gene>
<name>A0AAW5R1E8_9HYPH</name>
<evidence type="ECO:0000256" key="4">
    <source>
        <dbReference type="ARBA" id="ARBA00022475"/>
    </source>
</evidence>
<proteinExistence type="inferred from homology"/>
<organism evidence="12 13">
    <name type="scientific">Microbaculum marinisediminis</name>
    <dbReference type="NCBI Taxonomy" id="2931392"/>
    <lineage>
        <taxon>Bacteria</taxon>
        <taxon>Pseudomonadati</taxon>
        <taxon>Pseudomonadota</taxon>
        <taxon>Alphaproteobacteria</taxon>
        <taxon>Hyphomicrobiales</taxon>
        <taxon>Tepidamorphaceae</taxon>
        <taxon>Microbaculum</taxon>
    </lineage>
</organism>
<protein>
    <recommendedName>
        <fullName evidence="3">Uncharacterized protein YtcA</fullName>
    </recommendedName>
</protein>
<keyword evidence="7 11" id="KW-1133">Transmembrane helix</keyword>
<evidence type="ECO:0000256" key="10">
    <source>
        <dbReference type="ARBA" id="ARBA00023288"/>
    </source>
</evidence>
<feature type="transmembrane region" description="Helical" evidence="11">
    <location>
        <begin position="78"/>
        <end position="96"/>
    </location>
</feature>
<evidence type="ECO:0000313" key="13">
    <source>
        <dbReference type="Proteomes" id="UP001320898"/>
    </source>
</evidence>
<reference evidence="12 13" key="1">
    <citation type="submission" date="2022-04" db="EMBL/GenBank/DDBJ databases">
        <authorList>
            <person name="Ye Y.-Q."/>
            <person name="Du Z.-J."/>
        </authorList>
    </citation>
    <scope>NUCLEOTIDE SEQUENCE [LARGE SCALE GENOMIC DNA]</scope>
    <source>
        <strain evidence="12 13">A6E488</strain>
    </source>
</reference>
<feature type="transmembrane region" description="Helical" evidence="11">
    <location>
        <begin position="41"/>
        <end position="66"/>
    </location>
</feature>
<keyword evidence="13" id="KW-1185">Reference proteome</keyword>
<keyword evidence="8 11" id="KW-0472">Membrane</keyword>
<evidence type="ECO:0000256" key="9">
    <source>
        <dbReference type="ARBA" id="ARBA00023139"/>
    </source>
</evidence>
<dbReference type="GO" id="GO:0016020">
    <property type="term" value="C:membrane"/>
    <property type="evidence" value="ECO:0007669"/>
    <property type="project" value="UniProtKB-SubCell"/>
</dbReference>
<keyword evidence="4" id="KW-1003">Cell membrane</keyword>
<comment type="similarity">
    <text evidence="2">Belongs to the YtcA family.</text>
</comment>
<keyword evidence="9" id="KW-0564">Palmitate</keyword>
<evidence type="ECO:0000256" key="7">
    <source>
        <dbReference type="ARBA" id="ARBA00022989"/>
    </source>
</evidence>